<evidence type="ECO:0008006" key="4">
    <source>
        <dbReference type="Google" id="ProtNLM"/>
    </source>
</evidence>
<feature type="coiled-coil region" evidence="1">
    <location>
        <begin position="37"/>
        <end position="127"/>
    </location>
</feature>
<protein>
    <recommendedName>
        <fullName evidence="4">Coiled-coil domain-containing protein 40</fullName>
    </recommendedName>
</protein>
<keyword evidence="3" id="KW-1185">Reference proteome</keyword>
<dbReference type="GO" id="GO:0035082">
    <property type="term" value="P:axoneme assembly"/>
    <property type="evidence" value="ECO:0007669"/>
    <property type="project" value="InterPro"/>
</dbReference>
<accession>A0A9N9MQI0</accession>
<dbReference type="AlphaFoldDB" id="A0A9N9MQI0"/>
<dbReference type="InterPro" id="IPR037386">
    <property type="entry name" value="CCDC40"/>
</dbReference>
<feature type="coiled-coil region" evidence="1">
    <location>
        <begin position="191"/>
        <end position="267"/>
    </location>
</feature>
<name>A0A9N9MQI0_9CUCU</name>
<evidence type="ECO:0000256" key="1">
    <source>
        <dbReference type="SAM" id="Coils"/>
    </source>
</evidence>
<organism evidence="2 3">
    <name type="scientific">Ceutorhynchus assimilis</name>
    <name type="common">cabbage seed weevil</name>
    <dbReference type="NCBI Taxonomy" id="467358"/>
    <lineage>
        <taxon>Eukaryota</taxon>
        <taxon>Metazoa</taxon>
        <taxon>Ecdysozoa</taxon>
        <taxon>Arthropoda</taxon>
        <taxon>Hexapoda</taxon>
        <taxon>Insecta</taxon>
        <taxon>Pterygota</taxon>
        <taxon>Neoptera</taxon>
        <taxon>Endopterygota</taxon>
        <taxon>Coleoptera</taxon>
        <taxon>Polyphaga</taxon>
        <taxon>Cucujiformia</taxon>
        <taxon>Curculionidae</taxon>
        <taxon>Ceutorhynchinae</taxon>
        <taxon>Ceutorhynchus</taxon>
    </lineage>
</organism>
<keyword evidence="1" id="KW-0175">Coiled coil</keyword>
<dbReference type="Proteomes" id="UP001152799">
    <property type="component" value="Chromosome 4"/>
</dbReference>
<dbReference type="PANTHER" id="PTHR16275:SF8">
    <property type="entry name" value="COILED-COIL DOMAIN-CONTAINING PROTEIN 40"/>
    <property type="match status" value="1"/>
</dbReference>
<dbReference type="PANTHER" id="PTHR16275">
    <property type="entry name" value="COILED-COIL DOMAIN-CONTAINING PROTEIN 40"/>
    <property type="match status" value="1"/>
</dbReference>
<feature type="coiled-coil region" evidence="1">
    <location>
        <begin position="607"/>
        <end position="641"/>
    </location>
</feature>
<proteinExistence type="predicted"/>
<reference evidence="2" key="1">
    <citation type="submission" date="2022-01" db="EMBL/GenBank/DDBJ databases">
        <authorList>
            <person name="King R."/>
        </authorList>
    </citation>
    <scope>NUCLEOTIDE SEQUENCE</scope>
</reference>
<sequence length="884" mass="103836">MSTTQKSEQPGNAVLSPDHPLLQTFQAALKEHFLSQINCLKNEIFECETESKKKNEETEQIAVQAHEVQQMVCQHHKSLEELINNVQTIVAARQEVENKLQEKKLTFKKANEELLEHEKLNLDLQNEISSVNLLISQISEWETKIESELTVNQRIAAKARKDNLKFSEEKRKQDVRIYNLMRTIWKLQAEIDTMNMQLKLKETEREELEQTVALGNTNLEALQAEQRCLMHSWSSVVVAIGNRDRIVENLVAEINKVQEETKAKISEMDQIKKLAKKEMNENQRLAIIKARAELDISNCKRLLDEESMKYNEFAKDISELQAIVEQTDSDVHNLSEEVYQKELAISNLTKEVHKINSTKFELEKQLLGTLEVKAANDTVCESLYRQLNSLKEKGKDLEIIMTEAENKLSKSLSQMETEKYNNEGREMNLTEMKKLKNDLEKEADSIEVEKNKYQMALMKKENHITELSDKLEKTLEKMQIKILLSPQEIRLNSLEKQIKETQDKIKDLQIFWMREERNVLSMSQEKQEQIQKLNLLKKENFILQQKNLKISQEIENYKKQEEKTLHNINHLQNKTSILCDQLNKKKNTKINLDKTNYHLQFEFDGKLKEAELEYLKIEADIAEIEEQKIALSKKLIEINRKALEWDKKVKLVNETKAEMRGSQGPSSEIINMKQEIQRMNVIYSQLKKAQEKIVKDLELCVIRRDAIFTVANARQTKSKASEQKLRINNTRKMDDLRNKIKQIQNEIKNIKEKSASVEAQIRLIEHEIQKTKDDISFDENYEKSLRDEIETSKTQRQLKFEILVILQRKLNMYRELAANRQPYLHTKRHNLQAEYEYHKDLNNRLCTILKNLLSDFPNHFHLFTRLYNTVSISKYFGNLEIGSQ</sequence>
<dbReference type="OrthoDB" id="188741at2759"/>
<dbReference type="GO" id="GO:0005737">
    <property type="term" value="C:cytoplasm"/>
    <property type="evidence" value="ECO:0007669"/>
    <property type="project" value="TreeGrafter"/>
</dbReference>
<evidence type="ECO:0000313" key="3">
    <source>
        <dbReference type="Proteomes" id="UP001152799"/>
    </source>
</evidence>
<gene>
    <name evidence="2" type="ORF">CEUTPL_LOCUS8626</name>
</gene>
<evidence type="ECO:0000313" key="2">
    <source>
        <dbReference type="EMBL" id="CAG9768078.1"/>
    </source>
</evidence>
<feature type="coiled-coil region" evidence="1">
    <location>
        <begin position="726"/>
        <end position="767"/>
    </location>
</feature>
<dbReference type="EMBL" id="OU892280">
    <property type="protein sequence ID" value="CAG9768078.1"/>
    <property type="molecule type" value="Genomic_DNA"/>
</dbReference>
<feature type="coiled-coil region" evidence="1">
    <location>
        <begin position="317"/>
        <end position="574"/>
    </location>
</feature>